<evidence type="ECO:0000259" key="1">
    <source>
        <dbReference type="PROSITE" id="PS51154"/>
    </source>
</evidence>
<dbReference type="PANTHER" id="PTHR12521">
    <property type="entry name" value="PROTEIN C6ORF130"/>
    <property type="match status" value="1"/>
</dbReference>
<dbReference type="InterPro" id="IPR050892">
    <property type="entry name" value="ADP-ribose_metab_enzymes"/>
</dbReference>
<proteinExistence type="predicted"/>
<protein>
    <recommendedName>
        <fullName evidence="1">Macro domain-containing protein</fullName>
    </recommendedName>
</protein>
<dbReference type="InterPro" id="IPR002589">
    <property type="entry name" value="Macro_dom"/>
</dbReference>
<name>A0AA95C848_9CAUD</name>
<dbReference type="PANTHER" id="PTHR12521:SF0">
    <property type="entry name" value="ADP-RIBOSE GLYCOHYDROLASE OARD1"/>
    <property type="match status" value="1"/>
</dbReference>
<organism evidence="2">
    <name type="scientific">Aeromonas phage vB_AehM_DM2</name>
    <dbReference type="NCBI Taxonomy" id="2973716"/>
    <lineage>
        <taxon>Viruses</taxon>
        <taxon>Duplodnaviria</taxon>
        <taxon>Heunggongvirae</taxon>
        <taxon>Uroviricota</taxon>
        <taxon>Caudoviricetes</taxon>
        <taxon>Pantevenvirales</taxon>
        <taxon>Straboviridae</taxon>
        <taxon>Biquartavirus</taxon>
    </lineage>
</organism>
<reference evidence="2" key="1">
    <citation type="submission" date="2022-09" db="EMBL/GenBank/DDBJ databases">
        <title>On Diversity and Genetic Richness: Insights on Aeromonad Phage Diversity through Physicochemical and Molecular Analysis.</title>
        <authorList>
            <person name="Papa D.M."/>
            <person name="Rousseau G."/>
            <person name="Tremblay D."/>
            <person name="Labrie S."/>
            <person name="Gutierrez T.A."/>
            <person name="Ramos J.D."/>
            <person name="Moineau S."/>
        </authorList>
    </citation>
    <scope>NUCLEOTIDE SEQUENCE</scope>
</reference>
<accession>A0AA95C848</accession>
<dbReference type="EMBL" id="OP380605">
    <property type="protein sequence ID" value="UYD60370.1"/>
    <property type="molecule type" value="Genomic_DNA"/>
</dbReference>
<dbReference type="GO" id="GO:0140291">
    <property type="term" value="P:peptidyl-glutamate ADP-deribosylation"/>
    <property type="evidence" value="ECO:0007669"/>
    <property type="project" value="TreeGrafter"/>
</dbReference>
<dbReference type="PROSITE" id="PS51154">
    <property type="entry name" value="MACRO"/>
    <property type="match status" value="1"/>
</dbReference>
<gene>
    <name evidence="2" type="ORF">NPHMPGLK_00035</name>
</gene>
<dbReference type="Gene3D" id="3.40.220.10">
    <property type="entry name" value="Leucine Aminopeptidase, subunit E, domain 1"/>
    <property type="match status" value="1"/>
</dbReference>
<dbReference type="InterPro" id="IPR043472">
    <property type="entry name" value="Macro_dom-like"/>
</dbReference>
<sequence length="162" mass="17677">MIVQYVKGNAISLFLEGKYDIFGHGCNIFNRMGSGIAKEVRERLPQLYVMDLKTVSGDRNKLGTIQAALINVEGRTSCGVNMYTQATFWDPSDMLSYDAVRSTFTMLNDSVAETSVGGSNMTMCIPMIGAGLARGDWSKISAIIDEVTPNIDITVVEFDGSK</sequence>
<feature type="domain" description="Macro" evidence="1">
    <location>
        <begin position="1"/>
        <end position="162"/>
    </location>
</feature>
<dbReference type="SUPFAM" id="SSF52949">
    <property type="entry name" value="Macro domain-like"/>
    <property type="match status" value="1"/>
</dbReference>
<evidence type="ECO:0000313" key="2">
    <source>
        <dbReference type="EMBL" id="UYD60370.1"/>
    </source>
</evidence>